<organism evidence="2 3">
    <name type="scientific">Pseudonocardia kongjuensis</name>
    <dbReference type="NCBI Taxonomy" id="102227"/>
    <lineage>
        <taxon>Bacteria</taxon>
        <taxon>Bacillati</taxon>
        <taxon>Actinomycetota</taxon>
        <taxon>Actinomycetes</taxon>
        <taxon>Pseudonocardiales</taxon>
        <taxon>Pseudonocardiaceae</taxon>
        <taxon>Pseudonocardia</taxon>
    </lineage>
</organism>
<dbReference type="Proteomes" id="UP001501414">
    <property type="component" value="Unassembled WGS sequence"/>
</dbReference>
<accession>A0ABN1XIB3</accession>
<dbReference type="EMBL" id="BAAAJK010000004">
    <property type="protein sequence ID" value="GAA1382456.1"/>
    <property type="molecule type" value="Genomic_DNA"/>
</dbReference>
<evidence type="ECO:0000313" key="2">
    <source>
        <dbReference type="EMBL" id="GAA1382456.1"/>
    </source>
</evidence>
<sequence>MPAARNAFASPEYGASRSTSAGGSGEPDSSGPLWKVFSEVSGMIPGMMG</sequence>
<name>A0ABN1XIB3_9PSEU</name>
<evidence type="ECO:0000313" key="3">
    <source>
        <dbReference type="Proteomes" id="UP001501414"/>
    </source>
</evidence>
<feature type="region of interest" description="Disordered" evidence="1">
    <location>
        <begin position="1"/>
        <end position="35"/>
    </location>
</feature>
<protein>
    <submittedName>
        <fullName evidence="2">Uncharacterized protein</fullName>
    </submittedName>
</protein>
<evidence type="ECO:0000256" key="1">
    <source>
        <dbReference type="SAM" id="MobiDB-lite"/>
    </source>
</evidence>
<comment type="caution">
    <text evidence="2">The sequence shown here is derived from an EMBL/GenBank/DDBJ whole genome shotgun (WGS) entry which is preliminary data.</text>
</comment>
<proteinExistence type="predicted"/>
<reference evidence="2 3" key="1">
    <citation type="journal article" date="2019" name="Int. J. Syst. Evol. Microbiol.">
        <title>The Global Catalogue of Microorganisms (GCM) 10K type strain sequencing project: providing services to taxonomists for standard genome sequencing and annotation.</title>
        <authorList>
            <consortium name="The Broad Institute Genomics Platform"/>
            <consortium name="The Broad Institute Genome Sequencing Center for Infectious Disease"/>
            <person name="Wu L."/>
            <person name="Ma J."/>
        </authorList>
    </citation>
    <scope>NUCLEOTIDE SEQUENCE [LARGE SCALE GENOMIC DNA]</scope>
    <source>
        <strain evidence="2 3">JCM 11896</strain>
    </source>
</reference>
<gene>
    <name evidence="2" type="ORF">GCM10009613_10320</name>
</gene>
<keyword evidence="3" id="KW-1185">Reference proteome</keyword>